<protein>
    <submittedName>
        <fullName evidence="2">GNAT family N-acetyltransferase</fullName>
    </submittedName>
</protein>
<evidence type="ECO:0000259" key="1">
    <source>
        <dbReference type="PROSITE" id="PS51186"/>
    </source>
</evidence>
<dbReference type="Pfam" id="PF13673">
    <property type="entry name" value="Acetyltransf_10"/>
    <property type="match status" value="1"/>
</dbReference>
<dbReference type="RefSeq" id="WP_169340511.1">
    <property type="nucleotide sequence ID" value="NZ_JABBZM010000013.1"/>
</dbReference>
<sequence length="172" mass="19385">MQVNEHERTTSAPLQHPPVVIRPFRSGDEPALHAVFHSAVHGIAAARYRPEQLEAWAPTDYDTVQWAERIRRIQPFVAEIDGQPVGYADLQADGYIDHFFVSAEHARRGVGQHLMNHILGLATQRGLSRTHSHVSLSAEPFFARNGFAVMERQTVMVRGVPLDNALMVRMQF</sequence>
<dbReference type="EMBL" id="JABBZM010000013">
    <property type="protein sequence ID" value="NMV39202.1"/>
    <property type="molecule type" value="Genomic_DNA"/>
</dbReference>
<dbReference type="Gene3D" id="3.40.630.30">
    <property type="match status" value="1"/>
</dbReference>
<dbReference type="Proteomes" id="UP000575469">
    <property type="component" value="Unassembled WGS sequence"/>
</dbReference>
<organism evidence="2 3">
    <name type="scientific">Ralstonia insidiosa</name>
    <dbReference type="NCBI Taxonomy" id="190721"/>
    <lineage>
        <taxon>Bacteria</taxon>
        <taxon>Pseudomonadati</taxon>
        <taxon>Pseudomonadota</taxon>
        <taxon>Betaproteobacteria</taxon>
        <taxon>Burkholderiales</taxon>
        <taxon>Burkholderiaceae</taxon>
        <taxon>Ralstonia</taxon>
    </lineage>
</organism>
<dbReference type="SUPFAM" id="SSF55729">
    <property type="entry name" value="Acyl-CoA N-acyltransferases (Nat)"/>
    <property type="match status" value="1"/>
</dbReference>
<evidence type="ECO:0000313" key="2">
    <source>
        <dbReference type="EMBL" id="NMV39202.1"/>
    </source>
</evidence>
<dbReference type="GO" id="GO:0016747">
    <property type="term" value="F:acyltransferase activity, transferring groups other than amino-acyl groups"/>
    <property type="evidence" value="ECO:0007669"/>
    <property type="project" value="InterPro"/>
</dbReference>
<accession>A0A848NVU9</accession>
<proteinExistence type="predicted"/>
<feature type="domain" description="N-acetyltransferase" evidence="1">
    <location>
        <begin position="19"/>
        <end position="172"/>
    </location>
</feature>
<comment type="caution">
    <text evidence="2">The sequence shown here is derived from an EMBL/GenBank/DDBJ whole genome shotgun (WGS) entry which is preliminary data.</text>
</comment>
<keyword evidence="2" id="KW-0808">Transferase</keyword>
<dbReference type="InterPro" id="IPR052564">
    <property type="entry name" value="N-acetyltrans/Recomb-assoc"/>
</dbReference>
<reference evidence="2 3" key="1">
    <citation type="submission" date="2020-04" db="EMBL/GenBank/DDBJ databases">
        <title>Ralstonia insidiosa genome sequencing and assembly.</title>
        <authorList>
            <person name="Martins R.C.R."/>
            <person name="Perdigao-Neto L.V."/>
            <person name="Levin A.S.S."/>
            <person name="Costa S.F."/>
        </authorList>
    </citation>
    <scope>NUCLEOTIDE SEQUENCE [LARGE SCALE GENOMIC DNA]</scope>
    <source>
        <strain evidence="2 3">5047</strain>
    </source>
</reference>
<dbReference type="InterPro" id="IPR016181">
    <property type="entry name" value="Acyl_CoA_acyltransferase"/>
</dbReference>
<dbReference type="AlphaFoldDB" id="A0A848NVU9"/>
<dbReference type="CDD" id="cd04301">
    <property type="entry name" value="NAT_SF"/>
    <property type="match status" value="1"/>
</dbReference>
<dbReference type="PANTHER" id="PTHR43451:SF1">
    <property type="entry name" value="ACETYLTRANSFERASE"/>
    <property type="match status" value="1"/>
</dbReference>
<evidence type="ECO:0000313" key="3">
    <source>
        <dbReference type="Proteomes" id="UP000575469"/>
    </source>
</evidence>
<gene>
    <name evidence="2" type="ORF">HGR00_14915</name>
</gene>
<dbReference type="PROSITE" id="PS51186">
    <property type="entry name" value="GNAT"/>
    <property type="match status" value="1"/>
</dbReference>
<dbReference type="InterPro" id="IPR000182">
    <property type="entry name" value="GNAT_dom"/>
</dbReference>
<name>A0A848NVU9_9RALS</name>
<dbReference type="PANTHER" id="PTHR43451">
    <property type="entry name" value="ACETYLTRANSFERASE (GNAT) FAMILY PROTEIN"/>
    <property type="match status" value="1"/>
</dbReference>